<evidence type="ECO:0000256" key="1">
    <source>
        <dbReference type="SAM" id="SignalP"/>
    </source>
</evidence>
<gene>
    <name evidence="2" type="ORF">OAUR00152_LOCUS595</name>
</gene>
<dbReference type="AlphaFoldDB" id="A0A7S4HJ11"/>
<dbReference type="PANTHER" id="PTHR34801">
    <property type="entry name" value="EXPRESSED PROTEIN"/>
    <property type="match status" value="1"/>
</dbReference>
<dbReference type="Pfam" id="PF07386">
    <property type="entry name" value="DUF1499"/>
    <property type="match status" value="1"/>
</dbReference>
<dbReference type="InterPro" id="IPR010865">
    <property type="entry name" value="DUF1499"/>
</dbReference>
<accession>A0A7S4HJ11</accession>
<evidence type="ECO:0000313" key="2">
    <source>
        <dbReference type="EMBL" id="CAE2200728.1"/>
    </source>
</evidence>
<reference evidence="2" key="1">
    <citation type="submission" date="2021-01" db="EMBL/GenBank/DDBJ databases">
        <authorList>
            <person name="Corre E."/>
            <person name="Pelletier E."/>
            <person name="Niang G."/>
            <person name="Scheremetjew M."/>
            <person name="Finn R."/>
            <person name="Kale V."/>
            <person name="Holt S."/>
            <person name="Cochrane G."/>
            <person name="Meng A."/>
            <person name="Brown T."/>
            <person name="Cohen L."/>
        </authorList>
    </citation>
    <scope>NUCLEOTIDE SEQUENCE</scope>
    <source>
        <strain evidence="2">Isolate 1302-5</strain>
    </source>
</reference>
<keyword evidence="1" id="KW-0732">Signal</keyword>
<feature type="signal peptide" evidence="1">
    <location>
        <begin position="1"/>
        <end position="21"/>
    </location>
</feature>
<name>A0A7S4HJ11_9STRA</name>
<feature type="chain" id="PRO_5031087033" evidence="1">
    <location>
        <begin position="22"/>
        <end position="281"/>
    </location>
</feature>
<sequence>MRSQTMLAVPLFAFGLQLTQCFTVSVLTNSRSITRQRFVISSLDMHGLESNDEVDAIAVPVNTRRGMLLSFVPAFVTLAVAPTKAVAFDNKISDKYDDRPKRRGPKPKDLGVSVRKDMVGEEYMGLKPCGPAPNCFCSTDSLEDDPEHNIPAWVWPKEFGSDQEKAFKELELALNAYKPGQGNIDGGGFQIEKSDPKNGYIYVQFQSLKAGYIDDVEFAVINNLEGRTVEVRSSSRVGYLDYGVNAKRLNYIANALRSKGWDAPGVDLKTHQDYAIQNGFQ</sequence>
<dbReference type="PANTHER" id="PTHR34801:SF6">
    <property type="entry name" value="SLL1620 PROTEIN"/>
    <property type="match status" value="1"/>
</dbReference>
<proteinExistence type="predicted"/>
<organism evidence="2">
    <name type="scientific">Odontella aurita</name>
    <dbReference type="NCBI Taxonomy" id="265563"/>
    <lineage>
        <taxon>Eukaryota</taxon>
        <taxon>Sar</taxon>
        <taxon>Stramenopiles</taxon>
        <taxon>Ochrophyta</taxon>
        <taxon>Bacillariophyta</taxon>
        <taxon>Mediophyceae</taxon>
        <taxon>Biddulphiophycidae</taxon>
        <taxon>Eupodiscales</taxon>
        <taxon>Odontellaceae</taxon>
        <taxon>Odontella</taxon>
    </lineage>
</organism>
<dbReference type="EMBL" id="HBKQ01000857">
    <property type="protein sequence ID" value="CAE2200728.1"/>
    <property type="molecule type" value="Transcribed_RNA"/>
</dbReference>
<protein>
    <submittedName>
        <fullName evidence="2">Uncharacterized protein</fullName>
    </submittedName>
</protein>